<sequence>MRITKDDSTSHMIKLSTLVAMVCTSVIFAVSLHYVRAQSPEVDASLSSLQVPDGFKLERFADVSQHGMPRMMIFDKQGNLYVTLVNTGRVLQLDTAGNSIVIAQGLNAPNGIDLLQEDLLVAEQTGIVRLHRHNDGWSAPVPFIRNLPAGGHGLKSVKVSPTGDIFVNVGSSCNVCVEDNPMRATLLRFTQDGRPAGALLTVGRHTQSAIWAHGLRNSQGLAWHPQTGEMFATNEGADNRSAVKNGQINDDTPPEHLNRIEAGKHYGWPYCWGNLAQPDKLFQDPNFTSDSNTCAVSQAPALMFPAHSTPIGISFLHNSKFPADYQPDAIVALHGSWNRKQPSGYALLRVQFRNQQPVAAFPFVTGWLQGTQAWGRPVDVIVGPDGWLYVSDDKTGWIYRIRRR</sequence>
<evidence type="ECO:0000259" key="2">
    <source>
        <dbReference type="Pfam" id="PF22807"/>
    </source>
</evidence>
<organism evidence="3 4">
    <name type="scientific">Methylophilus aquaticus</name>
    <dbReference type="NCBI Taxonomy" id="1971610"/>
    <lineage>
        <taxon>Bacteria</taxon>
        <taxon>Pseudomonadati</taxon>
        <taxon>Pseudomonadota</taxon>
        <taxon>Betaproteobacteria</taxon>
        <taxon>Nitrosomonadales</taxon>
        <taxon>Methylophilaceae</taxon>
        <taxon>Methylophilus</taxon>
    </lineage>
</organism>
<keyword evidence="4" id="KW-1185">Reference proteome</keyword>
<keyword evidence="1" id="KW-1133">Transmembrane helix</keyword>
<dbReference type="PANTHER" id="PTHR19328">
    <property type="entry name" value="HEDGEHOG-INTERACTING PROTEIN"/>
    <property type="match status" value="1"/>
</dbReference>
<proteinExistence type="predicted"/>
<keyword evidence="1" id="KW-0812">Transmembrane</keyword>
<dbReference type="InterPro" id="IPR011042">
    <property type="entry name" value="6-blade_b-propeller_TolB-like"/>
</dbReference>
<accession>A0ABT9JQK0</accession>
<comment type="caution">
    <text evidence="3">The sequence shown here is derived from an EMBL/GenBank/DDBJ whole genome shotgun (WGS) entry which is preliminary data.</text>
</comment>
<dbReference type="Gene3D" id="2.120.10.30">
    <property type="entry name" value="TolB, C-terminal domain"/>
    <property type="match status" value="1"/>
</dbReference>
<gene>
    <name evidence="3" type="ORF">Q9291_03185</name>
</gene>
<protein>
    <submittedName>
        <fullName evidence="3">PQQ-dependent sugar dehydrogenase</fullName>
    </submittedName>
</protein>
<dbReference type="Pfam" id="PF22807">
    <property type="entry name" value="TrAA12"/>
    <property type="match status" value="1"/>
</dbReference>
<feature type="domain" description="Pyrroloquinoline quinone-dependent pyranose dehydrogenase beta-propeller" evidence="2">
    <location>
        <begin position="51"/>
        <end position="403"/>
    </location>
</feature>
<evidence type="ECO:0000313" key="3">
    <source>
        <dbReference type="EMBL" id="MDP8566847.1"/>
    </source>
</evidence>
<dbReference type="Proteomes" id="UP001225906">
    <property type="component" value="Unassembled WGS sequence"/>
</dbReference>
<feature type="transmembrane region" description="Helical" evidence="1">
    <location>
        <begin position="12"/>
        <end position="35"/>
    </location>
</feature>
<dbReference type="PANTHER" id="PTHR19328:SF53">
    <property type="entry name" value="MEMBRANE PROTEIN"/>
    <property type="match status" value="1"/>
</dbReference>
<keyword evidence="1" id="KW-0472">Membrane</keyword>
<dbReference type="InterPro" id="IPR054539">
    <property type="entry name" value="Beta-prop_PDH"/>
</dbReference>
<dbReference type="InterPro" id="IPR011041">
    <property type="entry name" value="Quinoprot_gluc/sorb_DH_b-prop"/>
</dbReference>
<evidence type="ECO:0000256" key="1">
    <source>
        <dbReference type="SAM" id="Phobius"/>
    </source>
</evidence>
<dbReference type="EMBL" id="JAVCAP010000004">
    <property type="protein sequence ID" value="MDP8566847.1"/>
    <property type="molecule type" value="Genomic_DNA"/>
</dbReference>
<name>A0ABT9JQK0_9PROT</name>
<reference evidence="4" key="1">
    <citation type="journal article" date="2019" name="Int. J. Syst. Evol. Microbiol.">
        <title>The Global Catalogue of Microorganisms (GCM) 10K type strain sequencing project: providing services to taxonomists for standard genome sequencing and annotation.</title>
        <authorList>
            <consortium name="The Broad Institute Genomics Platform"/>
            <consortium name="The Broad Institute Genome Sequencing Center for Infectious Disease"/>
            <person name="Wu L."/>
            <person name="Ma J."/>
        </authorList>
    </citation>
    <scope>NUCLEOTIDE SEQUENCE [LARGE SCALE GENOMIC DNA]</scope>
    <source>
        <strain evidence="4">VKM B-3159</strain>
    </source>
</reference>
<evidence type="ECO:0000313" key="4">
    <source>
        <dbReference type="Proteomes" id="UP001225906"/>
    </source>
</evidence>
<dbReference type="SUPFAM" id="SSF50952">
    <property type="entry name" value="Soluble quinoprotein glucose dehydrogenase"/>
    <property type="match status" value="1"/>
</dbReference>